<evidence type="ECO:0000313" key="4">
    <source>
        <dbReference type="Proteomes" id="UP000286045"/>
    </source>
</evidence>
<evidence type="ECO:0000313" key="3">
    <source>
        <dbReference type="EMBL" id="RWA13045.1"/>
    </source>
</evidence>
<comment type="caution">
    <text evidence="3">The sequence shown here is derived from an EMBL/GenBank/DDBJ whole genome shotgun (WGS) entry which is preliminary data.</text>
</comment>
<dbReference type="GO" id="GO:0110078">
    <property type="term" value="C:TTT Hsp90 cochaperone complex"/>
    <property type="evidence" value="ECO:0007669"/>
    <property type="project" value="InterPro"/>
</dbReference>
<dbReference type="PANTHER" id="PTHR32226">
    <property type="entry name" value="TELO2-INTERACTING PROTEIN 2"/>
    <property type="match status" value="1"/>
</dbReference>
<evidence type="ECO:0000256" key="1">
    <source>
        <dbReference type="ARBA" id="ARBA00034736"/>
    </source>
</evidence>
<protein>
    <submittedName>
        <fullName evidence="3">Uncharacterized protein</fullName>
    </submittedName>
</protein>
<dbReference type="InterPro" id="IPR016024">
    <property type="entry name" value="ARM-type_fold"/>
</dbReference>
<dbReference type="STRING" id="363999.A0A439DF80"/>
<dbReference type="GO" id="GO:0005634">
    <property type="term" value="C:nucleus"/>
    <property type="evidence" value="ECO:0007669"/>
    <property type="project" value="TreeGrafter"/>
</dbReference>
<reference evidence="3 4" key="1">
    <citation type="submission" date="2018-12" db="EMBL/GenBank/DDBJ databases">
        <title>Draft genome sequence of Xylaria grammica IHI A82.</title>
        <authorList>
            <person name="Buettner E."/>
            <person name="Kellner H."/>
        </authorList>
    </citation>
    <scope>NUCLEOTIDE SEQUENCE [LARGE SCALE GENOMIC DNA]</scope>
    <source>
        <strain evidence="3 4">IHI A82</strain>
    </source>
</reference>
<gene>
    <name evidence="3" type="ORF">EKO27_g2072</name>
</gene>
<dbReference type="InterPro" id="IPR018870">
    <property type="entry name" value="Tti2"/>
</dbReference>
<dbReference type="Pfam" id="PF10521">
    <property type="entry name" value="Tti2"/>
    <property type="match status" value="1"/>
</dbReference>
<comment type="similarity">
    <text evidence="1">Belongs to the TTI2 family.</text>
</comment>
<dbReference type="GO" id="GO:0005829">
    <property type="term" value="C:cytosol"/>
    <property type="evidence" value="ECO:0007669"/>
    <property type="project" value="TreeGrafter"/>
</dbReference>
<dbReference type="PANTHER" id="PTHR32226:SF2">
    <property type="entry name" value="TELO2-INTERACTING PROTEIN 2"/>
    <property type="match status" value="1"/>
</dbReference>
<dbReference type="AlphaFoldDB" id="A0A439DF80"/>
<dbReference type="Proteomes" id="UP000286045">
    <property type="component" value="Unassembled WGS sequence"/>
</dbReference>
<dbReference type="SUPFAM" id="SSF48371">
    <property type="entry name" value="ARM repeat"/>
    <property type="match status" value="1"/>
</dbReference>
<keyword evidence="4" id="KW-1185">Reference proteome</keyword>
<feature type="region of interest" description="Disordered" evidence="2">
    <location>
        <begin position="260"/>
        <end position="284"/>
    </location>
</feature>
<feature type="compositionally biased region" description="Basic and acidic residues" evidence="2">
    <location>
        <begin position="228"/>
        <end position="237"/>
    </location>
</feature>
<evidence type="ECO:0000256" key="2">
    <source>
        <dbReference type="SAM" id="MobiDB-lite"/>
    </source>
</evidence>
<organism evidence="3 4">
    <name type="scientific">Xylaria grammica</name>
    <dbReference type="NCBI Taxonomy" id="363999"/>
    <lineage>
        <taxon>Eukaryota</taxon>
        <taxon>Fungi</taxon>
        <taxon>Dikarya</taxon>
        <taxon>Ascomycota</taxon>
        <taxon>Pezizomycotina</taxon>
        <taxon>Sordariomycetes</taxon>
        <taxon>Xylariomycetidae</taxon>
        <taxon>Xylariales</taxon>
        <taxon>Xylariaceae</taxon>
        <taxon>Xylaria</taxon>
    </lineage>
</organism>
<accession>A0A439DF80</accession>
<name>A0A439DF80_9PEZI</name>
<sequence length="615" mass="67890">MFERLLEAARELEDASVLPDAPELLLPAVPDEFTLDDVRSLATEVQDKSVSSASSINPSDLTVRVKIAYAEFCFQDTTAVLAAVYVVLKSDKVGIQLNDDGAHNIVLEDIALRVGQMMVPVCSGATFDQDSTDYASLSHNGLLGLQILILLLPLTSRGGLVLPTGTLLSVIAFSNRDDPWASSSCSELARSLLSDYFQTISPPQATKPKPVALPPPRSTRDAGAGSRPSEKTPKTEQARFITEDVLTGFLRPLFAKSRPSTVTASGRPAAFPEPPSRYSQGDGFGGADDVTVTKPWKYTQRYAVTVFEWAVEIADTDLIQGHWPLYTPILLTLLDEPQPTSLKLRALSIFRKFWRLCPEGLLSRTGLVNVFEEAVFPTVLSLPSLTPEDESCDLLAAAYPALFDMAGLKDPDSGVAKNRDVRAENTNDQEASDKRNLHSTRFSEAQRKLFDKLVREGIMVGYHHAKQHIRLVEFFCQTLRRLVIGMGILSVKYLKDIVPMISEILVDPFGTKYPPVLLSATHLLQAVLQTCWPRMPHYCNEIIKIAMLCWLNIEDEESFPPNKPTKAELKLQLTKAIEMLSAIMAAAKQDMSDRVCPLIAKDPQLRGLFTGYEAK</sequence>
<dbReference type="EMBL" id="RYZI01000036">
    <property type="protein sequence ID" value="RWA13045.1"/>
    <property type="molecule type" value="Genomic_DNA"/>
</dbReference>
<feature type="region of interest" description="Disordered" evidence="2">
    <location>
        <begin position="201"/>
        <end position="237"/>
    </location>
</feature>
<proteinExistence type="inferred from homology"/>